<dbReference type="EMBL" id="BARX01000014">
    <property type="protein sequence ID" value="GAD02160.1"/>
    <property type="molecule type" value="Genomic_DNA"/>
</dbReference>
<comment type="caution">
    <text evidence="2">The sequence shown here is derived from an EMBL/GenBank/DDBJ whole genome shotgun (WGS) entry which is preliminary data.</text>
</comment>
<feature type="transmembrane region" description="Helical" evidence="1">
    <location>
        <begin position="39"/>
        <end position="57"/>
    </location>
</feature>
<keyword evidence="1" id="KW-0472">Membrane</keyword>
<accession>R9PLE7</accession>
<reference evidence="2" key="1">
    <citation type="journal article" date="2013" name="Genome Announc.">
        <title>Draft Genome Sequence of Agarivorans albus Strain MKT 106T, an Agarolytic Marine Bacterium.</title>
        <authorList>
            <person name="Yasuike M."/>
            <person name="Nakamura Y."/>
            <person name="Kai W."/>
            <person name="Fujiwara A."/>
            <person name="Fukui Y."/>
            <person name="Satomi M."/>
            <person name="Sano M."/>
        </authorList>
    </citation>
    <scope>NUCLEOTIDE SEQUENCE [LARGE SCALE GENOMIC DNA]</scope>
</reference>
<keyword evidence="1" id="KW-1133">Transmembrane helix</keyword>
<evidence type="ECO:0000256" key="1">
    <source>
        <dbReference type="SAM" id="Phobius"/>
    </source>
</evidence>
<evidence type="ECO:0000313" key="3">
    <source>
        <dbReference type="Proteomes" id="UP000014461"/>
    </source>
</evidence>
<keyword evidence="1" id="KW-0812">Transmembrane</keyword>
<dbReference type="AlphaFoldDB" id="R9PLE7"/>
<organism evidence="2 3">
    <name type="scientific">Agarivorans albus MKT 106</name>
    <dbReference type="NCBI Taxonomy" id="1331007"/>
    <lineage>
        <taxon>Bacteria</taxon>
        <taxon>Pseudomonadati</taxon>
        <taxon>Pseudomonadota</taxon>
        <taxon>Gammaproteobacteria</taxon>
        <taxon>Alteromonadales</taxon>
        <taxon>Alteromonadaceae</taxon>
        <taxon>Agarivorans</taxon>
    </lineage>
</organism>
<protein>
    <submittedName>
        <fullName evidence="2">Uncharacterized protein</fullName>
    </submittedName>
</protein>
<keyword evidence="3" id="KW-1185">Reference proteome</keyword>
<dbReference type="Proteomes" id="UP000014461">
    <property type="component" value="Unassembled WGS sequence"/>
</dbReference>
<proteinExistence type="predicted"/>
<name>R9PLE7_AGAAL</name>
<gene>
    <name evidence="2" type="ORF">AALB_2240</name>
</gene>
<sequence length="63" mass="7233">MGHGDEPVFDRLQILPKGQEFLESFSNFSKFSRFVNSNWTIAIFSGLVVAVLGYYLVEYLKNL</sequence>
<evidence type="ECO:0000313" key="2">
    <source>
        <dbReference type="EMBL" id="GAD02160.1"/>
    </source>
</evidence>